<gene>
    <name evidence="1" type="ORF">H0485_16085</name>
</gene>
<dbReference type="EMBL" id="JACDXX010000017">
    <property type="protein sequence ID" value="MCB5411511.1"/>
    <property type="molecule type" value="Genomic_DNA"/>
</dbReference>
<proteinExistence type="predicted"/>
<comment type="caution">
    <text evidence="1">The sequence shown here is derived from an EMBL/GenBank/DDBJ whole genome shotgun (WGS) entry which is preliminary data.</text>
</comment>
<protein>
    <submittedName>
        <fullName evidence="1">Uncharacterized protein</fullName>
    </submittedName>
</protein>
<keyword evidence="2" id="KW-1185">Reference proteome</keyword>
<dbReference type="RefSeq" id="WP_226936983.1">
    <property type="nucleotide sequence ID" value="NZ_JACDXX010000017.1"/>
</dbReference>
<name>A0ABS8CQ44_9RHOB</name>
<evidence type="ECO:0000313" key="1">
    <source>
        <dbReference type="EMBL" id="MCB5411511.1"/>
    </source>
</evidence>
<organism evidence="1 2">
    <name type="scientific">Pseudogemmobacter faecipullorum</name>
    <dbReference type="NCBI Taxonomy" id="2755041"/>
    <lineage>
        <taxon>Bacteria</taxon>
        <taxon>Pseudomonadati</taxon>
        <taxon>Pseudomonadota</taxon>
        <taxon>Alphaproteobacteria</taxon>
        <taxon>Rhodobacterales</taxon>
        <taxon>Paracoccaceae</taxon>
        <taxon>Pseudogemmobacter</taxon>
    </lineage>
</organism>
<sequence length="208" mass="23606">MSNQTCFLRDVCGHQMTIELDQGVHRSIRFGRPGSSCYHFRLNTWPGHLAISGDMGGYIFSRTSDMFAFFRDVEMTGQISPQYWAEKAEAVDRQGGPKRFSLEKLASAVRHDAGEWQVRLGDADKIRAEVDGLATSDFSNEHEAHEAIRDFEASDGNTFADFDASLRDWDHNYLWLCRAIVWGIKQYDLLKEGRTQADHDRRVLAGAA</sequence>
<reference evidence="1 2" key="1">
    <citation type="submission" date="2020-07" db="EMBL/GenBank/DDBJ databases">
        <title>Pseudogemmobacter sp. nov., isolated from poultry manure in Taiwan.</title>
        <authorList>
            <person name="Lin S.-Y."/>
            <person name="Tang Y.-S."/>
            <person name="Young C.-C."/>
        </authorList>
    </citation>
    <scope>NUCLEOTIDE SEQUENCE [LARGE SCALE GENOMIC DNA]</scope>
    <source>
        <strain evidence="1 2">CC-YST710</strain>
    </source>
</reference>
<dbReference type="Proteomes" id="UP001198571">
    <property type="component" value="Unassembled WGS sequence"/>
</dbReference>
<accession>A0ABS8CQ44</accession>
<evidence type="ECO:0000313" key="2">
    <source>
        <dbReference type="Proteomes" id="UP001198571"/>
    </source>
</evidence>